<dbReference type="InterPro" id="IPR036890">
    <property type="entry name" value="HATPase_C_sf"/>
</dbReference>
<dbReference type="InterPro" id="IPR003594">
    <property type="entry name" value="HATPase_dom"/>
</dbReference>
<keyword evidence="6 10" id="KW-0418">Kinase</keyword>
<evidence type="ECO:0000256" key="8">
    <source>
        <dbReference type="ARBA" id="ARBA00023012"/>
    </source>
</evidence>
<dbReference type="SUPFAM" id="SSF55874">
    <property type="entry name" value="ATPase domain of HSP90 chaperone/DNA topoisomerase II/histidine kinase"/>
    <property type="match status" value="1"/>
</dbReference>
<evidence type="ECO:0000256" key="1">
    <source>
        <dbReference type="ARBA" id="ARBA00000085"/>
    </source>
</evidence>
<evidence type="ECO:0000256" key="7">
    <source>
        <dbReference type="ARBA" id="ARBA00022840"/>
    </source>
</evidence>
<dbReference type="Gene3D" id="3.30.565.10">
    <property type="entry name" value="Histidine kinase-like ATPase, C-terminal domain"/>
    <property type="match status" value="1"/>
</dbReference>
<dbReference type="GO" id="GO:0005524">
    <property type="term" value="F:ATP binding"/>
    <property type="evidence" value="ECO:0007669"/>
    <property type="project" value="UniProtKB-KW"/>
</dbReference>
<dbReference type="SUPFAM" id="SSF47384">
    <property type="entry name" value="Homodimeric domain of signal transducing histidine kinase"/>
    <property type="match status" value="1"/>
</dbReference>
<evidence type="ECO:0000259" key="9">
    <source>
        <dbReference type="PROSITE" id="PS50109"/>
    </source>
</evidence>
<dbReference type="AlphaFoldDB" id="A0A1M6UX42"/>
<dbReference type="InterPro" id="IPR004358">
    <property type="entry name" value="Sig_transdc_His_kin-like_C"/>
</dbReference>
<evidence type="ECO:0000256" key="2">
    <source>
        <dbReference type="ARBA" id="ARBA00012438"/>
    </source>
</evidence>
<proteinExistence type="predicted"/>
<dbReference type="PANTHER" id="PTHR43065:SF10">
    <property type="entry name" value="PEROXIDE STRESS-ACTIVATED HISTIDINE KINASE MAK3"/>
    <property type="match status" value="1"/>
</dbReference>
<dbReference type="Gene3D" id="1.10.287.130">
    <property type="match status" value="1"/>
</dbReference>
<dbReference type="CDD" id="cd00082">
    <property type="entry name" value="HisKA"/>
    <property type="match status" value="1"/>
</dbReference>
<reference evidence="11" key="1">
    <citation type="submission" date="2016-11" db="EMBL/GenBank/DDBJ databases">
        <authorList>
            <person name="Varghese N."/>
            <person name="Submissions S."/>
        </authorList>
    </citation>
    <scope>NUCLEOTIDE SEQUENCE [LARGE SCALE GENOMIC DNA]</scope>
    <source>
        <strain evidence="11">USBA-503</strain>
    </source>
</reference>
<dbReference type="STRING" id="1830138.SAMN05443507_12130"/>
<dbReference type="Pfam" id="PF02518">
    <property type="entry name" value="HATPase_c"/>
    <property type="match status" value="1"/>
</dbReference>
<dbReference type="InterPro" id="IPR036097">
    <property type="entry name" value="HisK_dim/P_sf"/>
</dbReference>
<evidence type="ECO:0000256" key="5">
    <source>
        <dbReference type="ARBA" id="ARBA00022741"/>
    </source>
</evidence>
<keyword evidence="11" id="KW-1185">Reference proteome</keyword>
<keyword evidence="8" id="KW-0902">Two-component regulatory system</keyword>
<sequence>MKELLTFENINEIIHNEKCASFFPLSDEFFPQKTQRQTDPTNPAIQNWLENKLKNAFHDFLKHLPELDWPTDLVICLISDTGKMIHIHGETKYQWLLWKEGIHPGEKIPVCTLEDMSRRDNGIRHSPFSKWTGQICIRKLSVGESRSLRIGYLACLKADNSREESLGWQADFLVAGIQTAYESRWQEMQSLSWLPLFFSQYNIHALLHSEDNDLIYEYHPSAILPEIRAQMKKFALTWNKETKWSCSGSHFRVHQWVWTSLDSASTLRLTLFMDNQEEVKMHQKLEELEKLSTLSSLAAGIAHEIRNPLTTARGFLQLFMQRTGSPQDQHFLQITIKELDRVQLLLKDFMCLTKPQDSHFTMENINDIVQSVKEFLKPEATLKNIDLTEELPETPVYTLADNCQLKQVLINLVQNAVQACKSGGKVTIAVEEYPNHVEIRVRDNGCGIADVSKLCQAFYTTKKTGTGLGLLVSRRMIEAHHGCIRFHSKPNEGTTVIVQLPLPHSVSALKG</sequence>
<comment type="catalytic activity">
    <reaction evidence="1">
        <text>ATP + protein L-histidine = ADP + protein N-phospho-L-histidine.</text>
        <dbReference type="EC" id="2.7.13.3"/>
    </reaction>
</comment>
<dbReference type="InterPro" id="IPR003661">
    <property type="entry name" value="HisK_dim/P_dom"/>
</dbReference>
<dbReference type="InterPro" id="IPR005467">
    <property type="entry name" value="His_kinase_dom"/>
</dbReference>
<name>A0A1M6UX42_9BACL</name>
<dbReference type="OrthoDB" id="9815750at2"/>
<keyword evidence="5" id="KW-0547">Nucleotide-binding</keyword>
<keyword evidence="4" id="KW-0808">Transferase</keyword>
<keyword evidence="7" id="KW-0067">ATP-binding</keyword>
<evidence type="ECO:0000256" key="6">
    <source>
        <dbReference type="ARBA" id="ARBA00022777"/>
    </source>
</evidence>
<gene>
    <name evidence="10" type="ORF">SAMN05443507_12130</name>
</gene>
<evidence type="ECO:0000313" key="11">
    <source>
        <dbReference type="Proteomes" id="UP000184016"/>
    </source>
</evidence>
<evidence type="ECO:0000313" key="10">
    <source>
        <dbReference type="EMBL" id="SHK73758.1"/>
    </source>
</evidence>
<protein>
    <recommendedName>
        <fullName evidence="2">histidine kinase</fullName>
        <ecNumber evidence="2">2.7.13.3</ecNumber>
    </recommendedName>
</protein>
<evidence type="ECO:0000256" key="4">
    <source>
        <dbReference type="ARBA" id="ARBA00022679"/>
    </source>
</evidence>
<feature type="domain" description="Histidine kinase" evidence="9">
    <location>
        <begin position="300"/>
        <end position="504"/>
    </location>
</feature>
<evidence type="ECO:0000256" key="3">
    <source>
        <dbReference type="ARBA" id="ARBA00022553"/>
    </source>
</evidence>
<dbReference type="EC" id="2.7.13.3" evidence="2"/>
<dbReference type="RefSeq" id="WP_083574312.1">
    <property type="nucleotide sequence ID" value="NZ_FRAF01000021.1"/>
</dbReference>
<accession>A0A1M6UX42</accession>
<dbReference type="Pfam" id="PF00512">
    <property type="entry name" value="HisKA"/>
    <property type="match status" value="1"/>
</dbReference>
<dbReference type="PRINTS" id="PR00344">
    <property type="entry name" value="BCTRLSENSOR"/>
</dbReference>
<dbReference type="GO" id="GO:0000155">
    <property type="term" value="F:phosphorelay sensor kinase activity"/>
    <property type="evidence" value="ECO:0007669"/>
    <property type="project" value="InterPro"/>
</dbReference>
<dbReference type="PROSITE" id="PS50109">
    <property type="entry name" value="HIS_KIN"/>
    <property type="match status" value="1"/>
</dbReference>
<dbReference type="Proteomes" id="UP000184016">
    <property type="component" value="Unassembled WGS sequence"/>
</dbReference>
<dbReference type="PANTHER" id="PTHR43065">
    <property type="entry name" value="SENSOR HISTIDINE KINASE"/>
    <property type="match status" value="1"/>
</dbReference>
<dbReference type="EMBL" id="FRAF01000021">
    <property type="protein sequence ID" value="SHK73758.1"/>
    <property type="molecule type" value="Genomic_DNA"/>
</dbReference>
<dbReference type="SMART" id="SM00387">
    <property type="entry name" value="HATPase_c"/>
    <property type="match status" value="1"/>
</dbReference>
<organism evidence="10 11">
    <name type="scientific">Alicyclobacillus tolerans</name>
    <dbReference type="NCBI Taxonomy" id="90970"/>
    <lineage>
        <taxon>Bacteria</taxon>
        <taxon>Bacillati</taxon>
        <taxon>Bacillota</taxon>
        <taxon>Bacilli</taxon>
        <taxon>Bacillales</taxon>
        <taxon>Alicyclobacillaceae</taxon>
        <taxon>Alicyclobacillus</taxon>
    </lineage>
</organism>
<dbReference type="SMART" id="SM00388">
    <property type="entry name" value="HisKA"/>
    <property type="match status" value="1"/>
</dbReference>
<keyword evidence="3" id="KW-0597">Phosphoprotein</keyword>